<organism evidence="1 2">
    <name type="scientific">Pelobates cultripes</name>
    <name type="common">Western spadefoot toad</name>
    <dbReference type="NCBI Taxonomy" id="61616"/>
    <lineage>
        <taxon>Eukaryota</taxon>
        <taxon>Metazoa</taxon>
        <taxon>Chordata</taxon>
        <taxon>Craniata</taxon>
        <taxon>Vertebrata</taxon>
        <taxon>Euteleostomi</taxon>
        <taxon>Amphibia</taxon>
        <taxon>Batrachia</taxon>
        <taxon>Anura</taxon>
        <taxon>Pelobatoidea</taxon>
        <taxon>Pelobatidae</taxon>
        <taxon>Pelobates</taxon>
    </lineage>
</organism>
<name>A0AAD1RCQ4_PELCU</name>
<accession>A0AAD1RCQ4</accession>
<sequence length="119" mass="13384">MYSFDWSLGINKRFLRLGPGTPAPDNMWKLNKSKVLIEDSPDEEINAQPDPQSVDQLLQVDVQSPVSQLATKHTIVQNAMHANVLDMEVLLRGTRGVLIHFMMLDSQLCKDSAVIQIIQ</sequence>
<reference evidence="1" key="1">
    <citation type="submission" date="2022-03" db="EMBL/GenBank/DDBJ databases">
        <authorList>
            <person name="Alioto T."/>
            <person name="Alioto T."/>
            <person name="Gomez Garrido J."/>
        </authorList>
    </citation>
    <scope>NUCLEOTIDE SEQUENCE</scope>
</reference>
<dbReference type="AlphaFoldDB" id="A0AAD1RCQ4"/>
<evidence type="ECO:0000313" key="2">
    <source>
        <dbReference type="Proteomes" id="UP001295444"/>
    </source>
</evidence>
<gene>
    <name evidence="1" type="ORF">PECUL_23A028663</name>
</gene>
<protein>
    <submittedName>
        <fullName evidence="1">Uncharacterized protein</fullName>
    </submittedName>
</protein>
<evidence type="ECO:0000313" key="1">
    <source>
        <dbReference type="EMBL" id="CAH2248509.1"/>
    </source>
</evidence>
<dbReference type="EMBL" id="OW240913">
    <property type="protein sequence ID" value="CAH2248509.1"/>
    <property type="molecule type" value="Genomic_DNA"/>
</dbReference>
<proteinExistence type="predicted"/>
<dbReference type="Proteomes" id="UP001295444">
    <property type="component" value="Chromosome 02"/>
</dbReference>
<keyword evidence="2" id="KW-1185">Reference proteome</keyword>